<gene>
    <name evidence="2" type="primary">84</name>
    <name evidence="2" type="ORF">SEA_JEEVES_84</name>
</gene>
<accession>A0A5J6T2G9</accession>
<organism evidence="2 3">
    <name type="scientific">Mycobacterium phage Jeeves</name>
    <dbReference type="NCBI Taxonomy" id="2652402"/>
    <lineage>
        <taxon>Viruses</taxon>
        <taxon>Duplodnaviria</taxon>
        <taxon>Heunggongvirae</taxon>
        <taxon>Uroviricota</taxon>
        <taxon>Caudoviricetes</taxon>
        <taxon>Luchadorvirus</taxon>
        <taxon>Luchadorvirus jeeves</taxon>
        <taxon>Lucadorvirus jeeves</taxon>
    </lineage>
</organism>
<evidence type="ECO:0000313" key="3">
    <source>
        <dbReference type="Proteomes" id="UP000327532"/>
    </source>
</evidence>
<reference evidence="2 3" key="1">
    <citation type="submission" date="2019-08" db="EMBL/GenBank/DDBJ databases">
        <authorList>
            <person name="Pratt D."/>
            <person name="Casey M."/>
            <person name="Delaney K."/>
            <person name="Garza G."/>
            <person name="Hunt M."/>
            <person name="Riley S."/>
            <person name="Reid J."/>
            <person name="Ettinger A.-S.H."/>
            <person name="Ettinger W.F."/>
            <person name="Fay M."/>
            <person name="Mckenzie S.K."/>
            <person name="Anders K.R."/>
            <person name="Garlena R.A."/>
            <person name="Russell D.A."/>
            <person name="Pope W.H."/>
            <person name="Jacobs-Sera D."/>
            <person name="Hatfull G.F."/>
        </authorList>
    </citation>
    <scope>NUCLEOTIDE SEQUENCE [LARGE SCALE GENOMIC DNA]</scope>
</reference>
<feature type="region of interest" description="Disordered" evidence="1">
    <location>
        <begin position="55"/>
        <end position="80"/>
    </location>
</feature>
<dbReference type="EMBL" id="MN310541">
    <property type="protein sequence ID" value="QFG04559.1"/>
    <property type="molecule type" value="Genomic_DNA"/>
</dbReference>
<dbReference type="Proteomes" id="UP000327532">
    <property type="component" value="Segment"/>
</dbReference>
<sequence length="90" mass="9780">MRAGEGLLIAVGMVVAGLVYAWPAAAAPMCETRSEAHQIEHGGFATDSAWHVAHGDLPTCSEPSEGSTERHQDDNDDDCIGRCNKWWRND</sequence>
<protein>
    <submittedName>
        <fullName evidence="2">Uncharacterized protein</fullName>
    </submittedName>
</protein>
<dbReference type="Pfam" id="PF23829">
    <property type="entry name" value="DUF7199"/>
    <property type="match status" value="1"/>
</dbReference>
<dbReference type="GeneID" id="65122339"/>
<evidence type="ECO:0000313" key="2">
    <source>
        <dbReference type="EMBL" id="QFG04559.1"/>
    </source>
</evidence>
<dbReference type="KEGG" id="vg:65122339"/>
<dbReference type="InterPro" id="IPR055623">
    <property type="entry name" value="DUF7199"/>
</dbReference>
<evidence type="ECO:0000256" key="1">
    <source>
        <dbReference type="SAM" id="MobiDB-lite"/>
    </source>
</evidence>
<proteinExistence type="predicted"/>
<keyword evidence="3" id="KW-1185">Reference proteome</keyword>
<dbReference type="RefSeq" id="YP_010104394.1">
    <property type="nucleotide sequence ID" value="NC_055817.1"/>
</dbReference>
<name>A0A5J6T2G9_9CAUD</name>